<proteinExistence type="predicted"/>
<dbReference type="Proteomes" id="UP000039865">
    <property type="component" value="Unassembled WGS sequence"/>
</dbReference>
<evidence type="ECO:0000256" key="1">
    <source>
        <dbReference type="SAM" id="Phobius"/>
    </source>
</evidence>
<name>A0A078ASM1_STYLE</name>
<gene>
    <name evidence="2" type="primary">Contig12706.g640</name>
    <name evidence="2" type="ORF">STYLEM_14055</name>
</gene>
<feature type="transmembrane region" description="Helical" evidence="1">
    <location>
        <begin position="26"/>
        <end position="44"/>
    </location>
</feature>
<dbReference type="EMBL" id="CCKQ01013339">
    <property type="protein sequence ID" value="CDW84986.1"/>
    <property type="molecule type" value="Genomic_DNA"/>
</dbReference>
<reference evidence="2 3" key="1">
    <citation type="submission" date="2014-06" db="EMBL/GenBank/DDBJ databases">
        <authorList>
            <person name="Swart Estienne"/>
        </authorList>
    </citation>
    <scope>NUCLEOTIDE SEQUENCE [LARGE SCALE GENOMIC DNA]</scope>
    <source>
        <strain evidence="2 3">130c</strain>
    </source>
</reference>
<keyword evidence="1" id="KW-0812">Transmembrane</keyword>
<keyword evidence="1" id="KW-1133">Transmembrane helix</keyword>
<organism evidence="2 3">
    <name type="scientific">Stylonychia lemnae</name>
    <name type="common">Ciliate</name>
    <dbReference type="NCBI Taxonomy" id="5949"/>
    <lineage>
        <taxon>Eukaryota</taxon>
        <taxon>Sar</taxon>
        <taxon>Alveolata</taxon>
        <taxon>Ciliophora</taxon>
        <taxon>Intramacronucleata</taxon>
        <taxon>Spirotrichea</taxon>
        <taxon>Stichotrichia</taxon>
        <taxon>Sporadotrichida</taxon>
        <taxon>Oxytrichidae</taxon>
        <taxon>Stylonychinae</taxon>
        <taxon>Stylonychia</taxon>
    </lineage>
</organism>
<dbReference type="AlphaFoldDB" id="A0A078ASM1"/>
<evidence type="ECO:0000313" key="3">
    <source>
        <dbReference type="Proteomes" id="UP000039865"/>
    </source>
</evidence>
<keyword evidence="3" id="KW-1185">Reference proteome</keyword>
<evidence type="ECO:0000313" key="2">
    <source>
        <dbReference type="EMBL" id="CDW84986.1"/>
    </source>
</evidence>
<keyword evidence="1" id="KW-0472">Membrane</keyword>
<dbReference type="InParanoid" id="A0A078ASM1"/>
<sequence length="301" mass="33667">MSMNAESDTNEPLIQPARSLKMRQSAIITIASVALIAISFAILIRNSGDNDFLEAKNQVSLVGIFKQISLPGQNYANIFVGKNEVIGLTYKLGKNYALSYKVRVYNPSNGAWNDYPFPVGMNELKVNSEGKRLIISNSNDGEMGVQYTEGPSYSVYGIQDGALESNGKVHAIVMNETKNISEYRDFLYEKTGVQLYSNQIYRNIEVYQDKVVLVKVDGTLEDFKNICVKEISAGAENEGGLFALSCEQHPLNELYQLLRWNNKLNDWEKVDDIFGEKLAAQSNSRVYVLSSQSVIELTINE</sequence>
<protein>
    <submittedName>
        <fullName evidence="2">Uncharacterized protein</fullName>
    </submittedName>
</protein>
<accession>A0A078ASM1</accession>